<protein>
    <recommendedName>
        <fullName evidence="3 9">Energy-coupling factor transporter transmembrane protein EcfT</fullName>
        <shortName evidence="9">ECF transporter T component EcfT</shortName>
    </recommendedName>
</protein>
<evidence type="ECO:0000256" key="6">
    <source>
        <dbReference type="ARBA" id="ARBA00022692"/>
    </source>
</evidence>
<sequence>MENFIFGRYMPGNSLVHNLNPAMKILISFYFIVIVFFANNYLTYALLFFLCFISLYLSKIPFGFFLKGIRPLILLIIITVLLQLFFSAGGHIYFSFWIFKITSLGLISAAYIFMRFMLIITISTLLTLTTSPLAISYGIEKILSPLKKIHCPVDTIALMISIALRFVPTLTDEATSIMNAQRSRGVDFGNGNLIKRIKSLIPLLVPLFVSAFKHADELSVAMEARGYSPEMKRTKFKSYLIGMNDYISMMLFFVISLMIIFFRN</sequence>
<evidence type="ECO:0000256" key="1">
    <source>
        <dbReference type="ARBA" id="ARBA00004651"/>
    </source>
</evidence>
<feature type="transmembrane region" description="Helical" evidence="9">
    <location>
        <begin position="44"/>
        <end position="65"/>
    </location>
</feature>
<comment type="caution">
    <text evidence="10">The sequence shown here is derived from an EMBL/GenBank/DDBJ whole genome shotgun (WGS) entry which is preliminary data.</text>
</comment>
<evidence type="ECO:0000313" key="10">
    <source>
        <dbReference type="EMBL" id="MCK8624327.1"/>
    </source>
</evidence>
<dbReference type="RefSeq" id="WP_248601520.1">
    <property type="nucleotide sequence ID" value="NZ_JAJIAO010000002.1"/>
</dbReference>
<organism evidence="10 11">
    <name type="scientific">Apilactobacillus xinyiensis</name>
    <dbReference type="NCBI Taxonomy" id="2841032"/>
    <lineage>
        <taxon>Bacteria</taxon>
        <taxon>Bacillati</taxon>
        <taxon>Bacillota</taxon>
        <taxon>Bacilli</taxon>
        <taxon>Lactobacillales</taxon>
        <taxon>Lactobacillaceae</taxon>
        <taxon>Apilactobacillus</taxon>
    </lineage>
</organism>
<reference evidence="10 11" key="1">
    <citation type="submission" date="2021-11" db="EMBL/GenBank/DDBJ databases">
        <title>Comparative genomics of bee honey and flower isolates.</title>
        <authorList>
            <person name="Bechtner J.D."/>
            <person name="Gallus M.K."/>
            <person name="Ehrmann M."/>
        </authorList>
    </citation>
    <scope>NUCLEOTIDE SEQUENCE [LARGE SCALE GENOMIC DNA]</scope>
    <source>
        <strain evidence="10 11">M161</strain>
    </source>
</reference>
<evidence type="ECO:0000313" key="11">
    <source>
        <dbReference type="Proteomes" id="UP001522905"/>
    </source>
</evidence>
<dbReference type="PANTHER" id="PTHR33514">
    <property type="entry name" value="PROTEIN ABCI12, CHLOROPLASTIC"/>
    <property type="match status" value="1"/>
</dbReference>
<evidence type="ECO:0000256" key="8">
    <source>
        <dbReference type="ARBA" id="ARBA00023136"/>
    </source>
</evidence>
<keyword evidence="11" id="KW-1185">Reference proteome</keyword>
<keyword evidence="5 9" id="KW-1003">Cell membrane</keyword>
<comment type="subunit">
    <text evidence="9">Forms a stable energy-coupling factor (ECF) transporter complex composed of 2 membrane-embedded substrate-binding proteins (S component), 2 ATP-binding proteins (A component) and 2 transmembrane proteins (T component).</text>
</comment>
<dbReference type="Pfam" id="PF02361">
    <property type="entry name" value="CbiQ"/>
    <property type="match status" value="1"/>
</dbReference>
<feature type="transmembrane region" description="Helical" evidence="9">
    <location>
        <begin position="21"/>
        <end position="38"/>
    </location>
</feature>
<evidence type="ECO:0000256" key="2">
    <source>
        <dbReference type="ARBA" id="ARBA00005660"/>
    </source>
</evidence>
<comment type="subcellular location">
    <subcellularLocation>
        <location evidence="1 9">Cell membrane</location>
        <topology evidence="1 9">Multi-pass membrane protein</topology>
    </subcellularLocation>
</comment>
<feature type="transmembrane region" description="Helical" evidence="9">
    <location>
        <begin position="111"/>
        <end position="139"/>
    </location>
</feature>
<feature type="transmembrane region" description="Helical" evidence="9">
    <location>
        <begin position="239"/>
        <end position="262"/>
    </location>
</feature>
<keyword evidence="8 9" id="KW-0472">Membrane</keyword>
<gene>
    <name evidence="9" type="primary">ecfT</name>
    <name evidence="10" type="ORF">LNP07_02205</name>
</gene>
<keyword evidence="4 9" id="KW-0813">Transport</keyword>
<name>A0ABT0I193_9LACO</name>
<comment type="function">
    <text evidence="9">Transmembrane (T) component of an energy-coupling factor (ECF) ABC-transporter complex. Unlike classic ABC transporters this ECF transporter provides the energy necessary to transport a number of different substrates.</text>
</comment>
<evidence type="ECO:0000256" key="3">
    <source>
        <dbReference type="ARBA" id="ARBA00014042"/>
    </source>
</evidence>
<dbReference type="InterPro" id="IPR003339">
    <property type="entry name" value="ABC/ECF_trnsptr_transmembrane"/>
</dbReference>
<dbReference type="HAMAP" id="MF_01461">
    <property type="entry name" value="EcfT"/>
    <property type="match status" value="1"/>
</dbReference>
<dbReference type="InterPro" id="IPR024919">
    <property type="entry name" value="EcfT"/>
</dbReference>
<dbReference type="PANTHER" id="PTHR33514:SF13">
    <property type="entry name" value="PROTEIN ABCI12, CHLOROPLASTIC"/>
    <property type="match status" value="1"/>
</dbReference>
<evidence type="ECO:0000256" key="5">
    <source>
        <dbReference type="ARBA" id="ARBA00022475"/>
    </source>
</evidence>
<dbReference type="EMBL" id="JAJIAO010000002">
    <property type="protein sequence ID" value="MCK8624327.1"/>
    <property type="molecule type" value="Genomic_DNA"/>
</dbReference>
<keyword evidence="7 9" id="KW-1133">Transmembrane helix</keyword>
<proteinExistence type="inferred from homology"/>
<comment type="similarity">
    <text evidence="2 9">Belongs to the energy-coupling factor EcfT family.</text>
</comment>
<dbReference type="Proteomes" id="UP001522905">
    <property type="component" value="Unassembled WGS sequence"/>
</dbReference>
<keyword evidence="6 9" id="KW-0812">Transmembrane</keyword>
<feature type="transmembrane region" description="Helical" evidence="9">
    <location>
        <begin position="72"/>
        <end position="99"/>
    </location>
</feature>
<accession>A0ABT0I193</accession>
<evidence type="ECO:0000256" key="9">
    <source>
        <dbReference type="HAMAP-Rule" id="MF_01461"/>
    </source>
</evidence>
<evidence type="ECO:0000256" key="7">
    <source>
        <dbReference type="ARBA" id="ARBA00022989"/>
    </source>
</evidence>
<dbReference type="CDD" id="cd16914">
    <property type="entry name" value="EcfT"/>
    <property type="match status" value="1"/>
</dbReference>
<evidence type="ECO:0000256" key="4">
    <source>
        <dbReference type="ARBA" id="ARBA00022448"/>
    </source>
</evidence>